<keyword evidence="5" id="KW-1185">Reference proteome</keyword>
<feature type="domain" description="C2H2-type" evidence="3">
    <location>
        <begin position="59"/>
        <end position="86"/>
    </location>
</feature>
<name>A0AA88IV24_FICCA</name>
<feature type="domain" description="C2H2-type" evidence="3">
    <location>
        <begin position="148"/>
        <end position="175"/>
    </location>
</feature>
<evidence type="ECO:0000313" key="5">
    <source>
        <dbReference type="Proteomes" id="UP001187192"/>
    </source>
</evidence>
<dbReference type="EMBL" id="BTGU01000077">
    <property type="protein sequence ID" value="GMN58293.1"/>
    <property type="molecule type" value="Genomic_DNA"/>
</dbReference>
<keyword evidence="1" id="KW-0863">Zinc-finger</keyword>
<reference evidence="4" key="1">
    <citation type="submission" date="2023-07" db="EMBL/GenBank/DDBJ databases">
        <title>draft genome sequence of fig (Ficus carica).</title>
        <authorList>
            <person name="Takahashi T."/>
            <person name="Nishimura K."/>
        </authorList>
    </citation>
    <scope>NUCLEOTIDE SEQUENCE</scope>
</reference>
<dbReference type="AlphaFoldDB" id="A0AA88IV24"/>
<dbReference type="InterPro" id="IPR036236">
    <property type="entry name" value="Znf_C2H2_sf"/>
</dbReference>
<dbReference type="PANTHER" id="PTHR47591">
    <property type="entry name" value="ZINC FINGER PROTEIN ZAT2-RELATED"/>
    <property type="match status" value="1"/>
</dbReference>
<organism evidence="4 5">
    <name type="scientific">Ficus carica</name>
    <name type="common">Common fig</name>
    <dbReference type="NCBI Taxonomy" id="3494"/>
    <lineage>
        <taxon>Eukaryota</taxon>
        <taxon>Viridiplantae</taxon>
        <taxon>Streptophyta</taxon>
        <taxon>Embryophyta</taxon>
        <taxon>Tracheophyta</taxon>
        <taxon>Spermatophyta</taxon>
        <taxon>Magnoliopsida</taxon>
        <taxon>eudicotyledons</taxon>
        <taxon>Gunneridae</taxon>
        <taxon>Pentapetalae</taxon>
        <taxon>rosids</taxon>
        <taxon>fabids</taxon>
        <taxon>Rosales</taxon>
        <taxon>Moraceae</taxon>
        <taxon>Ficeae</taxon>
        <taxon>Ficus</taxon>
    </lineage>
</organism>
<dbReference type="InterPro" id="IPR013087">
    <property type="entry name" value="Znf_C2H2_type"/>
</dbReference>
<accession>A0AA88IV24</accession>
<dbReference type="Gene3D" id="3.30.160.60">
    <property type="entry name" value="Classic Zinc Finger"/>
    <property type="match status" value="1"/>
</dbReference>
<keyword evidence="1" id="KW-0862">Zinc</keyword>
<keyword evidence="1" id="KW-0479">Metal-binding</keyword>
<evidence type="ECO:0000256" key="1">
    <source>
        <dbReference type="PROSITE-ProRule" id="PRU00042"/>
    </source>
</evidence>
<dbReference type="PROSITE" id="PS00028">
    <property type="entry name" value="ZINC_FINGER_C2H2_1"/>
    <property type="match status" value="3"/>
</dbReference>
<evidence type="ECO:0000256" key="2">
    <source>
        <dbReference type="SAM" id="MobiDB-lite"/>
    </source>
</evidence>
<proteinExistence type="predicted"/>
<dbReference type="Proteomes" id="UP001187192">
    <property type="component" value="Unassembled WGS sequence"/>
</dbReference>
<sequence length="298" mass="32409">MNNIQSDLTLHFAASPIHNDVVSTSTTATHRKKRSRKMENPKPRNAAVSSAPKRPQITMPCSECGKRFWSWKALFGHMRCHPERQWRGINPPPNLLLLRRRSTTTSPPPTMSDDENDVAASLLLLANGRPKAEIDLDNSDPYGPLPRFECSSCKKVFASRQALGGHRASHKNVKGCFAMTTARIEGENDAVSEAEKATELGISLPHTCGICLRIFSSGQALGGHMRCHWEKLGFSDDPSALSGFTTMAAATTTMTTITQALNYSFGGLDLNSPAPVEDHDVVSSPASAMALLDLRLGL</sequence>
<dbReference type="SMART" id="SM00355">
    <property type="entry name" value="ZnF_C2H2"/>
    <property type="match status" value="3"/>
</dbReference>
<dbReference type="GO" id="GO:0008270">
    <property type="term" value="F:zinc ion binding"/>
    <property type="evidence" value="ECO:0007669"/>
    <property type="project" value="UniProtKB-KW"/>
</dbReference>
<evidence type="ECO:0000313" key="4">
    <source>
        <dbReference type="EMBL" id="GMN58293.1"/>
    </source>
</evidence>
<dbReference type="PROSITE" id="PS50157">
    <property type="entry name" value="ZINC_FINGER_C2H2_2"/>
    <property type="match status" value="2"/>
</dbReference>
<gene>
    <name evidence="4" type="ORF">TIFTF001_027396</name>
</gene>
<feature type="region of interest" description="Disordered" evidence="2">
    <location>
        <begin position="21"/>
        <end position="55"/>
    </location>
</feature>
<comment type="caution">
    <text evidence="4">The sequence shown here is derived from an EMBL/GenBank/DDBJ whole genome shotgun (WGS) entry which is preliminary data.</text>
</comment>
<dbReference type="SUPFAM" id="SSF57667">
    <property type="entry name" value="beta-beta-alpha zinc fingers"/>
    <property type="match status" value="2"/>
</dbReference>
<protein>
    <recommendedName>
        <fullName evidence="3">C2H2-type domain-containing protein</fullName>
    </recommendedName>
</protein>
<evidence type="ECO:0000259" key="3">
    <source>
        <dbReference type="PROSITE" id="PS50157"/>
    </source>
</evidence>
<dbReference type="PANTHER" id="PTHR47591:SF1">
    <property type="entry name" value="ZINC FINGER PROTEIN ZAT2-RELATED"/>
    <property type="match status" value="1"/>
</dbReference>
<dbReference type="Pfam" id="PF13912">
    <property type="entry name" value="zf-C2H2_6"/>
    <property type="match status" value="3"/>
</dbReference>